<gene>
    <name evidence="5" type="ORF">BDD41_3335</name>
</gene>
<organism evidence="5 6">
    <name type="scientific">Paracoccus versutus</name>
    <name type="common">Thiobacillus versutus</name>
    <dbReference type="NCBI Taxonomy" id="34007"/>
    <lineage>
        <taxon>Bacteria</taxon>
        <taxon>Pseudomonadati</taxon>
        <taxon>Pseudomonadota</taxon>
        <taxon>Alphaproteobacteria</taxon>
        <taxon>Rhodobacterales</taxon>
        <taxon>Paracoccaceae</taxon>
        <taxon>Paracoccus</taxon>
    </lineage>
</organism>
<evidence type="ECO:0000259" key="4">
    <source>
        <dbReference type="PROSITE" id="PS50943"/>
    </source>
</evidence>
<comment type="caution">
    <text evidence="5">The sequence shown here is derived from an EMBL/GenBank/DDBJ whole genome shotgun (WGS) entry which is preliminary data.</text>
</comment>
<dbReference type="InterPro" id="IPR001387">
    <property type="entry name" value="Cro/C1-type_HTH"/>
</dbReference>
<protein>
    <submittedName>
        <fullName evidence="5">DNA-binding XRE family transcriptional regulator</fullName>
    </submittedName>
</protein>
<feature type="domain" description="HTH cro/C1-type" evidence="4">
    <location>
        <begin position="11"/>
        <end position="65"/>
    </location>
</feature>
<reference evidence="5 6" key="1">
    <citation type="submission" date="2018-08" db="EMBL/GenBank/DDBJ databases">
        <title>Genomic Encyclopedia of Archaeal and Bacterial Type Strains, Phase II (KMG-II): from individual species to whole genera.</title>
        <authorList>
            <person name="Goeker M."/>
        </authorList>
    </citation>
    <scope>NUCLEOTIDE SEQUENCE [LARGE SCALE GENOMIC DNA]</scope>
    <source>
        <strain evidence="5 6">DSM 17099</strain>
    </source>
</reference>
<dbReference type="CDD" id="cd00093">
    <property type="entry name" value="HTH_XRE"/>
    <property type="match status" value="1"/>
</dbReference>
<keyword evidence="3" id="KW-0804">Transcription</keyword>
<dbReference type="EMBL" id="QTUJ01000003">
    <property type="protein sequence ID" value="REF68296.1"/>
    <property type="molecule type" value="Genomic_DNA"/>
</dbReference>
<dbReference type="Proteomes" id="UP000256941">
    <property type="component" value="Unassembled WGS sequence"/>
</dbReference>
<evidence type="ECO:0000313" key="6">
    <source>
        <dbReference type="Proteomes" id="UP000256941"/>
    </source>
</evidence>
<dbReference type="PANTHER" id="PTHR46797:SF23">
    <property type="entry name" value="HTH-TYPE TRANSCRIPTIONAL REGULATOR SUTR"/>
    <property type="match status" value="1"/>
</dbReference>
<dbReference type="InterPro" id="IPR050807">
    <property type="entry name" value="TransReg_Diox_bact_type"/>
</dbReference>
<evidence type="ECO:0000256" key="1">
    <source>
        <dbReference type="ARBA" id="ARBA00023015"/>
    </source>
</evidence>
<dbReference type="AlphaFoldDB" id="A0A3D9XCI6"/>
<dbReference type="InterPro" id="IPR010982">
    <property type="entry name" value="Lambda_DNA-bd_dom_sf"/>
</dbReference>
<dbReference type="PANTHER" id="PTHR46797">
    <property type="entry name" value="HTH-TYPE TRANSCRIPTIONAL REGULATOR"/>
    <property type="match status" value="1"/>
</dbReference>
<dbReference type="GO" id="GO:0003677">
    <property type="term" value="F:DNA binding"/>
    <property type="evidence" value="ECO:0007669"/>
    <property type="project" value="UniProtKB-KW"/>
</dbReference>
<accession>A0A3D9XCI6</accession>
<dbReference type="GO" id="GO:0003700">
    <property type="term" value="F:DNA-binding transcription factor activity"/>
    <property type="evidence" value="ECO:0007669"/>
    <property type="project" value="TreeGrafter"/>
</dbReference>
<dbReference type="PROSITE" id="PS50943">
    <property type="entry name" value="HTH_CROC1"/>
    <property type="match status" value="1"/>
</dbReference>
<name>A0A3D9XCI6_PARVE</name>
<proteinExistence type="predicted"/>
<dbReference type="SMART" id="SM00530">
    <property type="entry name" value="HTH_XRE"/>
    <property type="match status" value="1"/>
</dbReference>
<keyword evidence="1" id="KW-0805">Transcription regulation</keyword>
<dbReference type="GO" id="GO:0005829">
    <property type="term" value="C:cytosol"/>
    <property type="evidence" value="ECO:0007669"/>
    <property type="project" value="TreeGrafter"/>
</dbReference>
<dbReference type="SUPFAM" id="SSF47413">
    <property type="entry name" value="lambda repressor-like DNA-binding domains"/>
    <property type="match status" value="1"/>
</dbReference>
<dbReference type="Gene3D" id="1.10.260.40">
    <property type="entry name" value="lambda repressor-like DNA-binding domains"/>
    <property type="match status" value="1"/>
</dbReference>
<dbReference type="Pfam" id="PF01381">
    <property type="entry name" value="HTH_3"/>
    <property type="match status" value="1"/>
</dbReference>
<evidence type="ECO:0000256" key="3">
    <source>
        <dbReference type="ARBA" id="ARBA00023163"/>
    </source>
</evidence>
<keyword evidence="2 5" id="KW-0238">DNA-binding</keyword>
<evidence type="ECO:0000313" key="5">
    <source>
        <dbReference type="EMBL" id="REF68296.1"/>
    </source>
</evidence>
<sequence length="85" mass="9611">MKIREIFAHNLRAARQARGLSQEELAHRADIDRTYISSLERRVYGASIDVVDRLASVLEMEASDLLKRPAEGKRLPSAEPPKPDK</sequence>
<evidence type="ECO:0000256" key="2">
    <source>
        <dbReference type="ARBA" id="ARBA00023125"/>
    </source>
</evidence>